<protein>
    <recommendedName>
        <fullName evidence="4">RND transporter</fullName>
    </recommendedName>
</protein>
<gene>
    <name evidence="2" type="ORF">CR105_26300</name>
</gene>
<evidence type="ECO:0000313" key="3">
    <source>
        <dbReference type="Proteomes" id="UP000230390"/>
    </source>
</evidence>
<sequence length="117" mass="12170">MKNISKILISLIVAAGIPALATAAGHDHATTAAATKTTSTTVVQPQSDGEIKKVDKDAGKITVKHGPLANLDMPAMTMVFKVKDPAMLEQVKAGDKVKFTVEKINGAFTITALQAAT</sequence>
<keyword evidence="1" id="KW-0732">Signal</keyword>
<dbReference type="EMBL" id="PDOC01000039">
    <property type="protein sequence ID" value="PIL42067.1"/>
    <property type="molecule type" value="Genomic_DNA"/>
</dbReference>
<dbReference type="AlphaFoldDB" id="A0A2G8T7N2"/>
<evidence type="ECO:0000313" key="2">
    <source>
        <dbReference type="EMBL" id="PIL42067.1"/>
    </source>
</evidence>
<dbReference type="Proteomes" id="UP000230390">
    <property type="component" value="Unassembled WGS sequence"/>
</dbReference>
<accession>A0A2G8T7N2</accession>
<dbReference type="InterPro" id="IPR042230">
    <property type="entry name" value="CusF_sf"/>
</dbReference>
<dbReference type="InterPro" id="IPR021647">
    <property type="entry name" value="CusF_Ec"/>
</dbReference>
<comment type="caution">
    <text evidence="2">The sequence shown here is derived from an EMBL/GenBank/DDBJ whole genome shotgun (WGS) entry which is preliminary data.</text>
</comment>
<dbReference type="Pfam" id="PF11604">
    <property type="entry name" value="CusF_Ec"/>
    <property type="match status" value="1"/>
</dbReference>
<keyword evidence="3" id="KW-1185">Reference proteome</keyword>
<feature type="signal peptide" evidence="1">
    <location>
        <begin position="1"/>
        <end position="23"/>
    </location>
</feature>
<organism evidence="2 3">
    <name type="scientific">Massilia eurypsychrophila</name>
    <dbReference type="NCBI Taxonomy" id="1485217"/>
    <lineage>
        <taxon>Bacteria</taxon>
        <taxon>Pseudomonadati</taxon>
        <taxon>Pseudomonadota</taxon>
        <taxon>Betaproteobacteria</taxon>
        <taxon>Burkholderiales</taxon>
        <taxon>Oxalobacteraceae</taxon>
        <taxon>Telluria group</taxon>
        <taxon>Massilia</taxon>
    </lineage>
</organism>
<dbReference type="RefSeq" id="WP_099793809.1">
    <property type="nucleotide sequence ID" value="NZ_JBHLYV010000026.1"/>
</dbReference>
<proteinExistence type="predicted"/>
<evidence type="ECO:0000256" key="1">
    <source>
        <dbReference type="SAM" id="SignalP"/>
    </source>
</evidence>
<dbReference type="OrthoDB" id="9180744at2"/>
<name>A0A2G8T7N2_9BURK</name>
<evidence type="ECO:0008006" key="4">
    <source>
        <dbReference type="Google" id="ProtNLM"/>
    </source>
</evidence>
<feature type="chain" id="PRO_5013822657" description="RND transporter" evidence="1">
    <location>
        <begin position="24"/>
        <end position="117"/>
    </location>
</feature>
<dbReference type="Gene3D" id="2.40.50.320">
    <property type="entry name" value="Copper binding periplasmic protein CusF"/>
    <property type="match status" value="1"/>
</dbReference>
<reference evidence="2 3" key="1">
    <citation type="submission" date="2017-10" db="EMBL/GenBank/DDBJ databases">
        <title>Massilia psychrophilum sp. nov., a novel purple-pigmented bacterium isolated from Tianshan glacier, Xinjiang Municipality, China.</title>
        <authorList>
            <person name="Wang H."/>
        </authorList>
    </citation>
    <scope>NUCLEOTIDE SEQUENCE [LARGE SCALE GENOMIC DNA]</scope>
    <source>
        <strain evidence="2 3">JCM 30074</strain>
    </source>
</reference>